<proteinExistence type="inferred from homology"/>
<evidence type="ECO:0000256" key="13">
    <source>
        <dbReference type="ARBA" id="ARBA00022989"/>
    </source>
</evidence>
<dbReference type="PANTHER" id="PTHR10774:SF62">
    <property type="entry name" value="SYNAPTOTAGMIN-3"/>
    <property type="match status" value="1"/>
</dbReference>
<dbReference type="FunFam" id="2.60.40.150:FF:000102">
    <property type="entry name" value="Synaptotagmin-2 isoform A"/>
    <property type="match status" value="1"/>
</dbReference>
<evidence type="ECO:0000256" key="2">
    <source>
        <dbReference type="ARBA" id="ARBA00004115"/>
    </source>
</evidence>
<evidence type="ECO:0000313" key="20">
    <source>
        <dbReference type="EMBL" id="OIW06723.1"/>
    </source>
</evidence>
<evidence type="ECO:0000256" key="9">
    <source>
        <dbReference type="ARBA" id="ARBA00022729"/>
    </source>
</evidence>
<dbReference type="GO" id="GO:0005789">
    <property type="term" value="C:endoplasmic reticulum membrane"/>
    <property type="evidence" value="ECO:0007669"/>
    <property type="project" value="UniProtKB-SubCell"/>
</dbReference>
<keyword evidence="9" id="KW-0732">Signal</keyword>
<comment type="similarity">
    <text evidence="4">Belongs to the synaptotagmin family.</text>
</comment>
<accession>A0A1J7I1L5</accession>
<evidence type="ECO:0000256" key="10">
    <source>
        <dbReference type="ARBA" id="ARBA00022737"/>
    </source>
</evidence>
<dbReference type="InterPro" id="IPR045050">
    <property type="entry name" value="Synaptotagmin_plant"/>
</dbReference>
<dbReference type="UniPathway" id="UPA00378"/>
<evidence type="ECO:0000256" key="16">
    <source>
        <dbReference type="ARBA" id="ARBA00023136"/>
    </source>
</evidence>
<dbReference type="GO" id="GO:0008289">
    <property type="term" value="F:lipid binding"/>
    <property type="evidence" value="ECO:0007669"/>
    <property type="project" value="UniProtKB-KW"/>
</dbReference>
<dbReference type="Pfam" id="PF00168">
    <property type="entry name" value="C2"/>
    <property type="match status" value="1"/>
</dbReference>
<feature type="domain" description="C2" evidence="18">
    <location>
        <begin position="241"/>
        <end position="364"/>
    </location>
</feature>
<sequence length="916" mass="103705">MGLLSSLLGIIGFVIGIPLGLLVGFFVFVYPQDTKQVKDPVVRPISELGPKALEELLPEIPLWVKTPDYERVDWLNKFLLDMWPFLDKAICGMIRLNAKPIFAEYIGKYHIKGIEFDKLSLGTLPPTLCGIKVLETNEKELVMEQVIKWAGNPNIVLDLHVSSLKISVQLVDLQVFVTLRTTLRPLVPTIPCFAKIVVSLMEKPHVDFGMKISGGDIMAIPGLYGFVQETIKKQVASLYLWPQTLEIPILDESTVAIKKPVGILHVNVVRAHKLLKKDLLGTSDPYVKLTLTGDKLAAKKTTIKMRNLNPEWNEKFKLVVKDPNSQVLQLQVYDWDKVGAHDRLGMQLVPLKVLKPYENKEFTLDLLKDTNINEVPIKKNRGQIVVDLTFVPFKEDSMKFGGNSRTYSRKESGKDVVSDDEVQEGAGLLSLVIQEAEEVEGEHHNNPYAVLTFRGEKKKTKIMRKTRHPRWNEEFQFMLEEPPLHEKIHIQIDLSSHIIKVYLTLKVENLGTSPASEVHLAFSPTEVEHLAIVKAAATSGKRKKKTYTPLGVKSADLPDGPNETKFFSIALLTPLSKGETITLEVLYQLTHSLEPFPVEISQSESQLVYFRDSAILLSPYHVKQQTTFIKTPSTRVESFTVVDPIKRSGTELKYGPYDNQLPYSYSPVLVHFENNNPFTVVEELEREIEVSHWGSVQVTERYRLVHGGARHKGVFSRVEYQTRQGGGAGASSFKHLLARLPAKVHSVYYRDQIGNISTSHLRTGFVKSELEFEPRYPLFGGWKSTFVIGYGVPLQDFLFESSDGRRYLNFTFGCPLLEAVVDKLTLKVVLPEGSKNATAVVPFQVEQRLETKHTYLDVVGRTVVVLEKRNAVPDHSIPFQVYYSFNPIFMLAEPLMLAGSKKIQRWCWCYFDEKLI</sequence>
<evidence type="ECO:0000256" key="5">
    <source>
        <dbReference type="ARBA" id="ARBA00008905"/>
    </source>
</evidence>
<dbReference type="InterPro" id="IPR031468">
    <property type="entry name" value="SMP_LBD"/>
</dbReference>
<comment type="pathway">
    <text evidence="3">Protein modification; protein glycosylation.</text>
</comment>
<dbReference type="PRINTS" id="PR00360">
    <property type="entry name" value="C2DOMAIN"/>
</dbReference>
<protein>
    <recommendedName>
        <fullName evidence="22">Dolichyl-diphosphooligosaccharide--protein glycosyltransferase subunit 1</fullName>
    </recommendedName>
</protein>
<evidence type="ECO:0000256" key="12">
    <source>
        <dbReference type="ARBA" id="ARBA00022837"/>
    </source>
</evidence>
<evidence type="ECO:0000256" key="6">
    <source>
        <dbReference type="ARBA" id="ARBA00022448"/>
    </source>
</evidence>
<feature type="domain" description="SMP-LTD" evidence="19">
    <location>
        <begin position="68"/>
        <end position="250"/>
    </location>
</feature>
<evidence type="ECO:0008006" key="22">
    <source>
        <dbReference type="Google" id="ProtNLM"/>
    </source>
</evidence>
<keyword evidence="10" id="KW-0677">Repeat</keyword>
<evidence type="ECO:0000256" key="4">
    <source>
        <dbReference type="ARBA" id="ARBA00006996"/>
    </source>
</evidence>
<dbReference type="AlphaFoldDB" id="A0A1J7I1L5"/>
<keyword evidence="13 17" id="KW-1133">Transmembrane helix</keyword>
<keyword evidence="15" id="KW-0446">Lipid-binding</keyword>
<keyword evidence="12" id="KW-0106">Calcium</keyword>
<evidence type="ECO:0000313" key="21">
    <source>
        <dbReference type="Proteomes" id="UP000188354"/>
    </source>
</evidence>
<evidence type="ECO:0000256" key="7">
    <source>
        <dbReference type="ARBA" id="ARBA00022692"/>
    </source>
</evidence>
<dbReference type="InterPro" id="IPR007676">
    <property type="entry name" value="Ribophorin_I"/>
</dbReference>
<evidence type="ECO:0000256" key="1">
    <source>
        <dbReference type="ARBA" id="ARBA00002791"/>
    </source>
</evidence>
<feature type="transmembrane region" description="Helical" evidence="17">
    <location>
        <begin position="7"/>
        <end position="30"/>
    </location>
</feature>
<dbReference type="EMBL" id="CM007368">
    <property type="protein sequence ID" value="OIW06723.1"/>
    <property type="molecule type" value="Genomic_DNA"/>
</dbReference>
<dbReference type="CDD" id="cd21677">
    <property type="entry name" value="SMP_SYT"/>
    <property type="match status" value="1"/>
</dbReference>
<keyword evidence="8" id="KW-0479">Metal-binding</keyword>
<dbReference type="PROSITE" id="PS51847">
    <property type="entry name" value="SMP"/>
    <property type="match status" value="1"/>
</dbReference>
<keyword evidence="21" id="KW-1185">Reference proteome</keyword>
<reference evidence="20 21" key="1">
    <citation type="journal article" date="2017" name="Plant Biotechnol. J.">
        <title>A comprehensive draft genome sequence for lupin (Lupinus angustifolius), an emerging health food: insights into plant-microbe interactions and legume evolution.</title>
        <authorList>
            <person name="Hane J.K."/>
            <person name="Ming Y."/>
            <person name="Kamphuis L.G."/>
            <person name="Nelson M.N."/>
            <person name="Garg G."/>
            <person name="Atkins C.A."/>
            <person name="Bayer P.E."/>
            <person name="Bravo A."/>
            <person name="Bringans S."/>
            <person name="Cannon S."/>
            <person name="Edwards D."/>
            <person name="Foley R."/>
            <person name="Gao L.L."/>
            <person name="Harrison M.J."/>
            <person name="Huang W."/>
            <person name="Hurgobin B."/>
            <person name="Li S."/>
            <person name="Liu C.W."/>
            <person name="McGrath A."/>
            <person name="Morahan G."/>
            <person name="Murray J."/>
            <person name="Weller J."/>
            <person name="Jian J."/>
            <person name="Singh K.B."/>
        </authorList>
    </citation>
    <scope>NUCLEOTIDE SEQUENCE [LARGE SCALE GENOMIC DNA]</scope>
    <source>
        <strain evidence="21">cv. Tanjil</strain>
        <tissue evidence="20">Whole plant</tissue>
    </source>
</reference>
<dbReference type="SMART" id="SM00239">
    <property type="entry name" value="C2"/>
    <property type="match status" value="2"/>
</dbReference>
<dbReference type="PROSITE" id="PS50004">
    <property type="entry name" value="C2"/>
    <property type="match status" value="2"/>
</dbReference>
<evidence type="ECO:0000256" key="15">
    <source>
        <dbReference type="ARBA" id="ARBA00023121"/>
    </source>
</evidence>
<name>A0A1J7I1L5_LUPAN</name>
<keyword evidence="6" id="KW-0813">Transport</keyword>
<dbReference type="InterPro" id="IPR039010">
    <property type="entry name" value="Synaptotagmin_SMP"/>
</dbReference>
<dbReference type="InterPro" id="IPR035892">
    <property type="entry name" value="C2_domain_sf"/>
</dbReference>
<gene>
    <name evidence="20" type="ORF">TanjilG_11448</name>
</gene>
<dbReference type="PANTHER" id="PTHR10774">
    <property type="entry name" value="EXTENDED SYNAPTOTAGMIN-RELATED"/>
    <property type="match status" value="1"/>
</dbReference>
<comment type="subcellular location">
    <subcellularLocation>
        <location evidence="2">Endoplasmic reticulum membrane</location>
        <topology evidence="2">Single-pass type I membrane protein</topology>
    </subcellularLocation>
</comment>
<evidence type="ECO:0000256" key="8">
    <source>
        <dbReference type="ARBA" id="ARBA00022723"/>
    </source>
</evidence>
<keyword evidence="16 17" id="KW-0472">Membrane</keyword>
<dbReference type="Gene3D" id="2.60.40.150">
    <property type="entry name" value="C2 domain"/>
    <property type="match status" value="2"/>
</dbReference>
<organism evidence="20 21">
    <name type="scientific">Lupinus angustifolius</name>
    <name type="common">Narrow-leaved blue lupine</name>
    <dbReference type="NCBI Taxonomy" id="3871"/>
    <lineage>
        <taxon>Eukaryota</taxon>
        <taxon>Viridiplantae</taxon>
        <taxon>Streptophyta</taxon>
        <taxon>Embryophyta</taxon>
        <taxon>Tracheophyta</taxon>
        <taxon>Spermatophyta</taxon>
        <taxon>Magnoliopsida</taxon>
        <taxon>eudicotyledons</taxon>
        <taxon>Gunneridae</taxon>
        <taxon>Pentapetalae</taxon>
        <taxon>rosids</taxon>
        <taxon>fabids</taxon>
        <taxon>Fabales</taxon>
        <taxon>Fabaceae</taxon>
        <taxon>Papilionoideae</taxon>
        <taxon>50 kb inversion clade</taxon>
        <taxon>genistoids sensu lato</taxon>
        <taxon>core genistoids</taxon>
        <taxon>Genisteae</taxon>
        <taxon>Lupinus</taxon>
    </lineage>
</organism>
<dbReference type="Gramene" id="OIW06723">
    <property type="protein sequence ID" value="OIW06723"/>
    <property type="gene ID" value="TanjilG_11448"/>
</dbReference>
<keyword evidence="11" id="KW-0256">Endoplasmic reticulum</keyword>
<evidence type="ECO:0000256" key="3">
    <source>
        <dbReference type="ARBA" id="ARBA00004922"/>
    </source>
</evidence>
<dbReference type="Pfam" id="PF04597">
    <property type="entry name" value="Ribophorin_I"/>
    <property type="match status" value="1"/>
</dbReference>
<dbReference type="Pfam" id="PF17047">
    <property type="entry name" value="SMP_LBD"/>
    <property type="match status" value="1"/>
</dbReference>
<keyword evidence="7 17" id="KW-0812">Transmembrane</keyword>
<feature type="domain" description="C2" evidence="18">
    <location>
        <begin position="411"/>
        <end position="529"/>
    </location>
</feature>
<comment type="similarity">
    <text evidence="5">Belongs to the OST1 family.</text>
</comment>
<evidence type="ECO:0000256" key="14">
    <source>
        <dbReference type="ARBA" id="ARBA00023055"/>
    </source>
</evidence>
<dbReference type="GO" id="GO:0006869">
    <property type="term" value="P:lipid transport"/>
    <property type="evidence" value="ECO:0007669"/>
    <property type="project" value="UniProtKB-KW"/>
</dbReference>
<dbReference type="CDD" id="cd00030">
    <property type="entry name" value="C2"/>
    <property type="match status" value="1"/>
</dbReference>
<dbReference type="InterPro" id="IPR000008">
    <property type="entry name" value="C2_dom"/>
</dbReference>
<dbReference type="Proteomes" id="UP000188354">
    <property type="component" value="Chromosome LG08"/>
</dbReference>
<evidence type="ECO:0000259" key="18">
    <source>
        <dbReference type="PROSITE" id="PS50004"/>
    </source>
</evidence>
<dbReference type="GO" id="GO:0046872">
    <property type="term" value="F:metal ion binding"/>
    <property type="evidence" value="ECO:0007669"/>
    <property type="project" value="UniProtKB-KW"/>
</dbReference>
<evidence type="ECO:0000256" key="11">
    <source>
        <dbReference type="ARBA" id="ARBA00022824"/>
    </source>
</evidence>
<comment type="function">
    <text evidence="1">Subunit of the oligosaccharyl transferase (OST) complex that catalyzes the initial transfer of a defined glycan (Glc(3)Man(9)GlcNAc(2) in eukaryotes) from the lipid carrier dolichol-pyrophosphate to an asparagine residue within an Asn-X-Ser/Thr consensus motif in nascent polypeptide chains, the first step in protein N-glycosylation. N-glycosylation occurs cotranslationally and the complex associates with the Sec61 complex at the channel-forming translocon complex that mediates protein translocation across the endoplasmic reticulum (ER). All subunits are required for a maximal enzyme activity.</text>
</comment>
<evidence type="ECO:0000256" key="17">
    <source>
        <dbReference type="SAM" id="Phobius"/>
    </source>
</evidence>
<dbReference type="SUPFAM" id="SSF49562">
    <property type="entry name" value="C2 domain (Calcium/lipid-binding domain, CaLB)"/>
    <property type="match status" value="2"/>
</dbReference>
<evidence type="ECO:0000259" key="19">
    <source>
        <dbReference type="PROSITE" id="PS51847"/>
    </source>
</evidence>
<keyword evidence="14" id="KW-0445">Lipid transport</keyword>